<dbReference type="InterPro" id="IPR045336">
    <property type="entry name" value="MmgE_PrpD_N"/>
</dbReference>
<dbReference type="Gene3D" id="1.10.4100.10">
    <property type="entry name" value="2-methylcitrate dehydratase PrpD"/>
    <property type="match status" value="1"/>
</dbReference>
<proteinExistence type="inferred from homology"/>
<evidence type="ECO:0000313" key="5">
    <source>
        <dbReference type="Proteomes" id="UP000739565"/>
    </source>
</evidence>
<protein>
    <submittedName>
        <fullName evidence="4">MmgE/PrpD family protein</fullName>
    </submittedName>
</protein>
<dbReference type="SUPFAM" id="SSF103378">
    <property type="entry name" value="2-methylcitrate dehydratase PrpD"/>
    <property type="match status" value="1"/>
</dbReference>
<organism evidence="4 5">
    <name type="scientific">Zwartia hollandica</name>
    <dbReference type="NCBI Taxonomy" id="324606"/>
    <lineage>
        <taxon>Bacteria</taxon>
        <taxon>Pseudomonadati</taxon>
        <taxon>Pseudomonadota</taxon>
        <taxon>Betaproteobacteria</taxon>
        <taxon>Burkholderiales</taxon>
        <taxon>Alcaligenaceae</taxon>
        <taxon>Zwartia</taxon>
    </lineage>
</organism>
<evidence type="ECO:0000256" key="1">
    <source>
        <dbReference type="ARBA" id="ARBA00006174"/>
    </source>
</evidence>
<feature type="domain" description="MmgE/PrpD C-terminal" evidence="3">
    <location>
        <begin position="287"/>
        <end position="437"/>
    </location>
</feature>
<dbReference type="Pfam" id="PF03972">
    <property type="entry name" value="MmgE_PrpD_N"/>
    <property type="match status" value="1"/>
</dbReference>
<dbReference type="RefSeq" id="WP_259661487.1">
    <property type="nucleotide sequence ID" value="NZ_JAHXRI010000007.1"/>
</dbReference>
<sequence length="476" mass="50833">MAINETSLGATSLDTSFTDGLVEFCRSLRGRQLSAEAVRRSTDAITDTLACMALGTAQELEPKLRRALYAQRTISQLLSQLSTAELRLGSADALGSAALYLGTLAHAADFDDISHPAYCHASALLLPALLVRGAVLGVSGDQLIRAHILGIETLGQLGRRLNTAHYERGWHTTGTFGAIGATAALSFLENFSDDQMRGALGVSASLASGVRQNFGTMTKPLHAGLAARSAILATRLAEQDFTCAADAIEGKFGFLKVFGGTAPASYAKPWGQPLEIETEAGIGLKAYPCCAATHPAIDAARALRDVLNSPSAEQIKSVRVGASRFAMQPLIYDIPQSGLEGKFSMRYCVAAALLDGNVKIGTFAQPQIKRDSTRELMPKISVEIDPLVADDHEFAAIVAVELMSGRRESVRVDVASGKPGNWLTEELLKEKFFDCMGADRAASHAASNLFRTTRVLQDQTNVVNIYEPLLQVLGHT</sequence>
<dbReference type="PANTHER" id="PTHR16943">
    <property type="entry name" value="2-METHYLCITRATE DEHYDRATASE-RELATED"/>
    <property type="match status" value="1"/>
</dbReference>
<dbReference type="PANTHER" id="PTHR16943:SF8">
    <property type="entry name" value="2-METHYLCITRATE DEHYDRATASE"/>
    <property type="match status" value="1"/>
</dbReference>
<feature type="domain" description="MmgE/PrpD N-terminal" evidence="2">
    <location>
        <begin position="21"/>
        <end position="264"/>
    </location>
</feature>
<dbReference type="Gene3D" id="3.30.1330.120">
    <property type="entry name" value="2-methylcitrate dehydratase PrpD"/>
    <property type="match status" value="1"/>
</dbReference>
<keyword evidence="5" id="KW-1185">Reference proteome</keyword>
<dbReference type="InterPro" id="IPR042188">
    <property type="entry name" value="MmgE/PrpD_sf_2"/>
</dbReference>
<gene>
    <name evidence="4" type="ORF">KZZ10_10555</name>
</gene>
<dbReference type="GO" id="GO:0016829">
    <property type="term" value="F:lyase activity"/>
    <property type="evidence" value="ECO:0007669"/>
    <property type="project" value="InterPro"/>
</dbReference>
<dbReference type="Proteomes" id="UP000739565">
    <property type="component" value="Unassembled WGS sequence"/>
</dbReference>
<accession>A0A953N9M8</accession>
<dbReference type="InterPro" id="IPR005656">
    <property type="entry name" value="MmgE_PrpD"/>
</dbReference>
<evidence type="ECO:0000313" key="4">
    <source>
        <dbReference type="EMBL" id="MBZ1351085.1"/>
    </source>
</evidence>
<dbReference type="InterPro" id="IPR045337">
    <property type="entry name" value="MmgE_PrpD_C"/>
</dbReference>
<comment type="similarity">
    <text evidence="1">Belongs to the PrpD family.</text>
</comment>
<dbReference type="Pfam" id="PF19305">
    <property type="entry name" value="MmgE_PrpD_C"/>
    <property type="match status" value="1"/>
</dbReference>
<dbReference type="InterPro" id="IPR036148">
    <property type="entry name" value="MmgE/PrpD_sf"/>
</dbReference>
<comment type="caution">
    <text evidence="4">The sequence shown here is derived from an EMBL/GenBank/DDBJ whole genome shotgun (WGS) entry which is preliminary data.</text>
</comment>
<name>A0A953N9M8_9BURK</name>
<dbReference type="InterPro" id="IPR042183">
    <property type="entry name" value="MmgE/PrpD_sf_1"/>
</dbReference>
<reference evidence="4" key="1">
    <citation type="submission" date="2021-07" db="EMBL/GenBank/DDBJ databases">
        <title>New genus and species of the family Alcaligenaceae.</title>
        <authorList>
            <person name="Hahn M.W."/>
        </authorList>
    </citation>
    <scope>NUCLEOTIDE SEQUENCE</scope>
    <source>
        <strain evidence="4">LF4-65</strain>
    </source>
</reference>
<dbReference type="EMBL" id="JAHXRI010000007">
    <property type="protein sequence ID" value="MBZ1351085.1"/>
    <property type="molecule type" value="Genomic_DNA"/>
</dbReference>
<evidence type="ECO:0000259" key="3">
    <source>
        <dbReference type="Pfam" id="PF19305"/>
    </source>
</evidence>
<evidence type="ECO:0000259" key="2">
    <source>
        <dbReference type="Pfam" id="PF03972"/>
    </source>
</evidence>
<dbReference type="AlphaFoldDB" id="A0A953N9M8"/>